<organism evidence="2 3">
    <name type="scientific">Channa striata</name>
    <name type="common">Snakehead murrel</name>
    <name type="synonym">Ophicephalus striatus</name>
    <dbReference type="NCBI Taxonomy" id="64152"/>
    <lineage>
        <taxon>Eukaryota</taxon>
        <taxon>Metazoa</taxon>
        <taxon>Chordata</taxon>
        <taxon>Craniata</taxon>
        <taxon>Vertebrata</taxon>
        <taxon>Euteleostomi</taxon>
        <taxon>Actinopterygii</taxon>
        <taxon>Neopterygii</taxon>
        <taxon>Teleostei</taxon>
        <taxon>Neoteleostei</taxon>
        <taxon>Acanthomorphata</taxon>
        <taxon>Anabantaria</taxon>
        <taxon>Anabantiformes</taxon>
        <taxon>Channoidei</taxon>
        <taxon>Channidae</taxon>
        <taxon>Channa</taxon>
    </lineage>
</organism>
<feature type="region of interest" description="Disordered" evidence="1">
    <location>
        <begin position="22"/>
        <end position="42"/>
    </location>
</feature>
<dbReference type="EMBL" id="JAUPFM010000004">
    <property type="protein sequence ID" value="KAK2854298.1"/>
    <property type="molecule type" value="Genomic_DNA"/>
</dbReference>
<evidence type="ECO:0000256" key="1">
    <source>
        <dbReference type="SAM" id="MobiDB-lite"/>
    </source>
</evidence>
<proteinExistence type="predicted"/>
<dbReference type="AlphaFoldDB" id="A0AA88SZA1"/>
<dbReference type="Proteomes" id="UP001187415">
    <property type="component" value="Unassembled WGS sequence"/>
</dbReference>
<keyword evidence="3" id="KW-1185">Reference proteome</keyword>
<feature type="compositionally biased region" description="Low complexity" evidence="1">
    <location>
        <begin position="33"/>
        <end position="42"/>
    </location>
</feature>
<sequence length="85" mass="9175">MKGTEGDGEKMWLVDGQGDVSHQQSRIRIRTDSSPVPVSVRPLLPTAGRRNAVSCPTPGTGCVKVPTCRCLCTRVRAYSDVDTCL</sequence>
<accession>A0AA88SZA1</accession>
<name>A0AA88SZA1_CHASR</name>
<comment type="caution">
    <text evidence="2">The sequence shown here is derived from an EMBL/GenBank/DDBJ whole genome shotgun (WGS) entry which is preliminary data.</text>
</comment>
<gene>
    <name evidence="2" type="ORF">Q5P01_006959</name>
</gene>
<evidence type="ECO:0000313" key="2">
    <source>
        <dbReference type="EMBL" id="KAK2854298.1"/>
    </source>
</evidence>
<evidence type="ECO:0000313" key="3">
    <source>
        <dbReference type="Proteomes" id="UP001187415"/>
    </source>
</evidence>
<protein>
    <submittedName>
        <fullName evidence="2">Uncharacterized protein</fullName>
    </submittedName>
</protein>
<reference evidence="2" key="1">
    <citation type="submission" date="2023-07" db="EMBL/GenBank/DDBJ databases">
        <title>Chromosome-level Genome Assembly of Striped Snakehead (Channa striata).</title>
        <authorList>
            <person name="Liu H."/>
        </authorList>
    </citation>
    <scope>NUCLEOTIDE SEQUENCE</scope>
    <source>
        <strain evidence="2">Gz</strain>
        <tissue evidence="2">Muscle</tissue>
    </source>
</reference>